<keyword evidence="3" id="KW-1185">Reference proteome</keyword>
<dbReference type="AlphaFoldDB" id="A0AAV2PVI3"/>
<evidence type="ECO:0000313" key="2">
    <source>
        <dbReference type="EMBL" id="CAL4065071.1"/>
    </source>
</evidence>
<evidence type="ECO:0000313" key="3">
    <source>
        <dbReference type="Proteomes" id="UP001497623"/>
    </source>
</evidence>
<sequence>PKKILPDKASYFSTRAKTPRRSKTLPSFEDPDSPASSQAFSPEVEMVESGVEFSLDRLDKEYLDGVKLPLETSELQPWVGAKVTKLVETSRGCQISITDIHIGKVSSINKKSGFTVNFYKEHAKEFYRPSHPKDVATHLSMSDLNVLQKPKEGYNREYNIIGCDFGVNIIKKYKTLVC</sequence>
<proteinExistence type="predicted"/>
<dbReference type="EMBL" id="CAXKWB010001663">
    <property type="protein sequence ID" value="CAL4065071.1"/>
    <property type="molecule type" value="Genomic_DNA"/>
</dbReference>
<organism evidence="2 3">
    <name type="scientific">Meganyctiphanes norvegica</name>
    <name type="common">Northern krill</name>
    <name type="synonym">Thysanopoda norvegica</name>
    <dbReference type="NCBI Taxonomy" id="48144"/>
    <lineage>
        <taxon>Eukaryota</taxon>
        <taxon>Metazoa</taxon>
        <taxon>Ecdysozoa</taxon>
        <taxon>Arthropoda</taxon>
        <taxon>Crustacea</taxon>
        <taxon>Multicrustacea</taxon>
        <taxon>Malacostraca</taxon>
        <taxon>Eumalacostraca</taxon>
        <taxon>Eucarida</taxon>
        <taxon>Euphausiacea</taxon>
        <taxon>Euphausiidae</taxon>
        <taxon>Meganyctiphanes</taxon>
    </lineage>
</organism>
<gene>
    <name evidence="2" type="ORF">MNOR_LOCUS4529</name>
</gene>
<feature type="region of interest" description="Disordered" evidence="1">
    <location>
        <begin position="1"/>
        <end position="43"/>
    </location>
</feature>
<accession>A0AAV2PVI3</accession>
<name>A0AAV2PVI3_MEGNR</name>
<feature type="non-terminal residue" evidence="2">
    <location>
        <position position="1"/>
    </location>
</feature>
<dbReference type="Proteomes" id="UP001497623">
    <property type="component" value="Unassembled WGS sequence"/>
</dbReference>
<evidence type="ECO:0000256" key="1">
    <source>
        <dbReference type="SAM" id="MobiDB-lite"/>
    </source>
</evidence>
<protein>
    <submittedName>
        <fullName evidence="2">Uncharacterized protein</fullName>
    </submittedName>
</protein>
<reference evidence="2 3" key="1">
    <citation type="submission" date="2024-05" db="EMBL/GenBank/DDBJ databases">
        <authorList>
            <person name="Wallberg A."/>
        </authorList>
    </citation>
    <scope>NUCLEOTIDE SEQUENCE [LARGE SCALE GENOMIC DNA]</scope>
</reference>
<comment type="caution">
    <text evidence="2">The sequence shown here is derived from an EMBL/GenBank/DDBJ whole genome shotgun (WGS) entry which is preliminary data.</text>
</comment>